<evidence type="ECO:0000313" key="2">
    <source>
        <dbReference type="EMBL" id="KAE8264649.1"/>
    </source>
</evidence>
<gene>
    <name evidence="2" type="ORF">A4X09_0g6903</name>
</gene>
<sequence>MASSITSSAPLPPTVPRFDSAVRRMDEDYPDYGLPPSRQVCHAITSSWASIFPRHSKLMLSHCHLPSGAASNWRCTLVHAVRRRARQSFRSQSISYSYTDAYGAILVSTKDVTIATRHPLSGQDQVGAQRTASTSIGLAVHAPPMNVASCSSSSKRRSPASTRNSSPTPNTNSYFNNTDGVRHNAPESHGCNPLTHRGSSSNIRALHYRRSAGVDPESTGCPVRGSLEHIYLAAHSPTPHDLEDDPSFYSRSTKPPRPVRSEPTPIRMRPLKLSSAATAASSWRRSFPALLSSLAQHTPSPTQSVPESGILHRRNGGTSSISASTNIFPRLRLLYPRTPSGSPSKSSPVSFDTLPARKACTKRSFKLPLASLRTRCSLDHPIRMSSDLSSSNRHNTKTLKSPGNK</sequence>
<reference evidence="2" key="1">
    <citation type="submission" date="2016-04" db="EMBL/GenBank/DDBJ databases">
        <authorList>
            <person name="Nguyen H.D."/>
            <person name="Samba Siva P."/>
            <person name="Cullis J."/>
            <person name="Levesque C.A."/>
            <person name="Hambleton S."/>
        </authorList>
    </citation>
    <scope>NUCLEOTIDE SEQUENCE</scope>
    <source>
        <strain evidence="2">DAOMC 236422</strain>
    </source>
</reference>
<comment type="caution">
    <text evidence="2">The sequence shown here is derived from an EMBL/GenBank/DDBJ whole genome shotgun (WGS) entry which is preliminary data.</text>
</comment>
<dbReference type="AlphaFoldDB" id="A0A8X7N444"/>
<reference evidence="2" key="2">
    <citation type="journal article" date="2019" name="IMA Fungus">
        <title>Genome sequencing and comparison of five Tilletia species to identify candidate genes for the detection of regulated species infecting wheat.</title>
        <authorList>
            <person name="Nguyen H.D.T."/>
            <person name="Sultana T."/>
            <person name="Kesanakurti P."/>
            <person name="Hambleton S."/>
        </authorList>
    </citation>
    <scope>NUCLEOTIDE SEQUENCE</scope>
    <source>
        <strain evidence="2">DAOMC 236422</strain>
    </source>
</reference>
<keyword evidence="3" id="KW-1185">Reference proteome</keyword>
<feature type="compositionally biased region" description="Polar residues" evidence="1">
    <location>
        <begin position="386"/>
        <end position="405"/>
    </location>
</feature>
<feature type="compositionally biased region" description="Polar residues" evidence="1">
    <location>
        <begin position="296"/>
        <end position="306"/>
    </location>
</feature>
<feature type="compositionally biased region" description="Polar residues" evidence="1">
    <location>
        <begin position="164"/>
        <end position="179"/>
    </location>
</feature>
<protein>
    <submittedName>
        <fullName evidence="2">Uncharacterized protein</fullName>
    </submittedName>
</protein>
<accession>A0A8X7N444</accession>
<feature type="region of interest" description="Disordered" evidence="1">
    <location>
        <begin position="382"/>
        <end position="405"/>
    </location>
</feature>
<evidence type="ECO:0000313" key="3">
    <source>
        <dbReference type="Proteomes" id="UP000078113"/>
    </source>
</evidence>
<feature type="region of interest" description="Disordered" evidence="1">
    <location>
        <begin position="296"/>
        <end position="323"/>
    </location>
</feature>
<feature type="region of interest" description="Disordered" evidence="1">
    <location>
        <begin position="146"/>
        <end position="199"/>
    </location>
</feature>
<dbReference type="EMBL" id="LWDG02000514">
    <property type="protein sequence ID" value="KAE8264649.1"/>
    <property type="molecule type" value="Genomic_DNA"/>
</dbReference>
<proteinExistence type="predicted"/>
<dbReference type="Proteomes" id="UP000078113">
    <property type="component" value="Unassembled WGS sequence"/>
</dbReference>
<feature type="compositionally biased region" description="Low complexity" evidence="1">
    <location>
        <begin position="149"/>
        <end position="163"/>
    </location>
</feature>
<evidence type="ECO:0000256" key="1">
    <source>
        <dbReference type="SAM" id="MobiDB-lite"/>
    </source>
</evidence>
<feature type="region of interest" description="Disordered" evidence="1">
    <location>
        <begin position="236"/>
        <end position="265"/>
    </location>
</feature>
<name>A0A8X7N444_9BASI</name>
<organism evidence="2 3">
    <name type="scientific">Tilletia walkeri</name>
    <dbReference type="NCBI Taxonomy" id="117179"/>
    <lineage>
        <taxon>Eukaryota</taxon>
        <taxon>Fungi</taxon>
        <taxon>Dikarya</taxon>
        <taxon>Basidiomycota</taxon>
        <taxon>Ustilaginomycotina</taxon>
        <taxon>Exobasidiomycetes</taxon>
        <taxon>Tilletiales</taxon>
        <taxon>Tilletiaceae</taxon>
        <taxon>Tilletia</taxon>
    </lineage>
</organism>